<reference evidence="2" key="1">
    <citation type="journal article" date="2019" name="Int. J. Syst. Evol. Microbiol.">
        <title>The Global Catalogue of Microorganisms (GCM) 10K type strain sequencing project: providing services to taxonomists for standard genome sequencing and annotation.</title>
        <authorList>
            <consortium name="The Broad Institute Genomics Platform"/>
            <consortium name="The Broad Institute Genome Sequencing Center for Infectious Disease"/>
            <person name="Wu L."/>
            <person name="Ma J."/>
        </authorList>
    </citation>
    <scope>NUCLEOTIDE SEQUENCE [LARGE SCALE GENOMIC DNA]</scope>
    <source>
        <strain evidence="2">JCM 13319</strain>
    </source>
</reference>
<dbReference type="Proteomes" id="UP001501791">
    <property type="component" value="Unassembled WGS sequence"/>
</dbReference>
<protein>
    <submittedName>
        <fullName evidence="1">Uncharacterized protein</fullName>
    </submittedName>
</protein>
<proteinExistence type="predicted"/>
<accession>A0ABP4NIS7</accession>
<gene>
    <name evidence="1" type="ORF">GCM10009691_40160</name>
</gene>
<name>A0ABP4NIS7_9MICO</name>
<dbReference type="EMBL" id="BAAALY010000022">
    <property type="protein sequence ID" value="GAA1562468.1"/>
    <property type="molecule type" value="Genomic_DNA"/>
</dbReference>
<evidence type="ECO:0000313" key="1">
    <source>
        <dbReference type="EMBL" id="GAA1562468.1"/>
    </source>
</evidence>
<comment type="caution">
    <text evidence="1">The sequence shown here is derived from an EMBL/GenBank/DDBJ whole genome shotgun (WGS) entry which is preliminary data.</text>
</comment>
<keyword evidence="2" id="KW-1185">Reference proteome</keyword>
<sequence length="62" mass="7027">MKLGYPLTFCYNGVNELGFPPHPETSHQSSRSNVSRIADTRNSIPLELFERQSQNRFNSLGS</sequence>
<evidence type="ECO:0000313" key="2">
    <source>
        <dbReference type="Proteomes" id="UP001501791"/>
    </source>
</evidence>
<organism evidence="1 2">
    <name type="scientific">Brevibacterium picturae</name>
    <dbReference type="NCBI Taxonomy" id="260553"/>
    <lineage>
        <taxon>Bacteria</taxon>
        <taxon>Bacillati</taxon>
        <taxon>Actinomycetota</taxon>
        <taxon>Actinomycetes</taxon>
        <taxon>Micrococcales</taxon>
        <taxon>Brevibacteriaceae</taxon>
        <taxon>Brevibacterium</taxon>
    </lineage>
</organism>